<organism evidence="2 3">
    <name type="scientific">Cryptolaemus montrouzieri</name>
    <dbReference type="NCBI Taxonomy" id="559131"/>
    <lineage>
        <taxon>Eukaryota</taxon>
        <taxon>Metazoa</taxon>
        <taxon>Ecdysozoa</taxon>
        <taxon>Arthropoda</taxon>
        <taxon>Hexapoda</taxon>
        <taxon>Insecta</taxon>
        <taxon>Pterygota</taxon>
        <taxon>Neoptera</taxon>
        <taxon>Endopterygota</taxon>
        <taxon>Coleoptera</taxon>
        <taxon>Polyphaga</taxon>
        <taxon>Cucujiformia</taxon>
        <taxon>Coccinelloidea</taxon>
        <taxon>Coccinellidae</taxon>
        <taxon>Scymninae</taxon>
        <taxon>Scymnini</taxon>
        <taxon>Cryptolaemus</taxon>
    </lineage>
</organism>
<accession>A0ABD2MY65</accession>
<comment type="caution">
    <text evidence="2">The sequence shown here is derived from an EMBL/GenBank/DDBJ whole genome shotgun (WGS) entry which is preliminary data.</text>
</comment>
<evidence type="ECO:0000313" key="3">
    <source>
        <dbReference type="Proteomes" id="UP001516400"/>
    </source>
</evidence>
<dbReference type="AlphaFoldDB" id="A0ABD2MY65"/>
<reference evidence="2 3" key="1">
    <citation type="journal article" date="2021" name="BMC Biol.">
        <title>Horizontally acquired antibacterial genes associated with adaptive radiation of ladybird beetles.</title>
        <authorList>
            <person name="Li H.S."/>
            <person name="Tang X.F."/>
            <person name="Huang Y.H."/>
            <person name="Xu Z.Y."/>
            <person name="Chen M.L."/>
            <person name="Du X.Y."/>
            <person name="Qiu B.Y."/>
            <person name="Chen P.T."/>
            <person name="Zhang W."/>
            <person name="Slipinski A."/>
            <person name="Escalona H.E."/>
            <person name="Waterhouse R.M."/>
            <person name="Zwick A."/>
            <person name="Pang H."/>
        </authorList>
    </citation>
    <scope>NUCLEOTIDE SEQUENCE [LARGE SCALE GENOMIC DNA]</scope>
    <source>
        <strain evidence="2">SYSU2018</strain>
    </source>
</reference>
<keyword evidence="3" id="KW-1185">Reference proteome</keyword>
<dbReference type="EMBL" id="JABFTP020000042">
    <property type="protein sequence ID" value="KAL3271438.1"/>
    <property type="molecule type" value="Genomic_DNA"/>
</dbReference>
<proteinExistence type="predicted"/>
<sequence>MLVAVVAIACAQDYPPSGQPAPNTDETAIGSLGVQLITQFLTGDFIRRKLQVLFDIVDLKARLIYVISSFLTTENLIAVRRFLDWVCRFGNFLNQFLPNVEETDNPKTALLGFIVNLFSSLTSAVPATEAPVPSYGPPVPYGIPKTDSNDFTVQPFIASTSTSLNVKRSPDPAPGPDDTNGAPIKLSDLGEEEVRMMLKHKEGIMTLSKLITATRR</sequence>
<name>A0ABD2MY65_9CUCU</name>
<evidence type="ECO:0000313" key="2">
    <source>
        <dbReference type="EMBL" id="KAL3271438.1"/>
    </source>
</evidence>
<protein>
    <submittedName>
        <fullName evidence="2">Uncharacterized protein</fullName>
    </submittedName>
</protein>
<evidence type="ECO:0000256" key="1">
    <source>
        <dbReference type="SAM" id="MobiDB-lite"/>
    </source>
</evidence>
<dbReference type="Proteomes" id="UP001516400">
    <property type="component" value="Unassembled WGS sequence"/>
</dbReference>
<feature type="region of interest" description="Disordered" evidence="1">
    <location>
        <begin position="162"/>
        <end position="186"/>
    </location>
</feature>
<gene>
    <name evidence="2" type="ORF">HHI36_021924</name>
</gene>